<evidence type="ECO:0000256" key="2">
    <source>
        <dbReference type="ARBA" id="ARBA00022679"/>
    </source>
</evidence>
<dbReference type="EC" id="2.1.1.44" evidence="4"/>
<dbReference type="PIRSF" id="PIRSF018005">
    <property type="entry name" value="UCP018005"/>
    <property type="match status" value="1"/>
</dbReference>
<dbReference type="PANTHER" id="PTHR43397">
    <property type="entry name" value="ERGOTHIONEINE BIOSYNTHESIS PROTEIN 1"/>
    <property type="match status" value="1"/>
</dbReference>
<organism evidence="4 5">
    <name type="scientific">Larsenimonas suaedae</name>
    <dbReference type="NCBI Taxonomy" id="1851019"/>
    <lineage>
        <taxon>Bacteria</taxon>
        <taxon>Pseudomonadati</taxon>
        <taxon>Pseudomonadota</taxon>
        <taxon>Gammaproteobacteria</taxon>
        <taxon>Oceanospirillales</taxon>
        <taxon>Halomonadaceae</taxon>
        <taxon>Larsenimonas</taxon>
    </lineage>
</organism>
<dbReference type="InterPro" id="IPR051128">
    <property type="entry name" value="EgtD_Methyltrsf_superfamily"/>
</dbReference>
<keyword evidence="2 4" id="KW-0808">Transferase</keyword>
<reference evidence="4 5" key="1">
    <citation type="submission" date="2023-04" db="EMBL/GenBank/DDBJ databases">
        <title>A long-awaited taxogenomic arrangement of the family Halomonadaceae.</title>
        <authorList>
            <person name="De La Haba R."/>
            <person name="Chuvochina M."/>
            <person name="Wittouck S."/>
            <person name="Arahal D.R."/>
            <person name="Sanchez-Porro C."/>
            <person name="Hugenholtz P."/>
            <person name="Ventosa A."/>
        </authorList>
    </citation>
    <scope>NUCLEOTIDE SEQUENCE [LARGE SCALE GENOMIC DNA]</scope>
    <source>
        <strain evidence="4 5">DSM 22428</strain>
    </source>
</reference>
<evidence type="ECO:0000313" key="5">
    <source>
        <dbReference type="Proteomes" id="UP001269375"/>
    </source>
</evidence>
<evidence type="ECO:0000313" key="4">
    <source>
        <dbReference type="EMBL" id="MDR5894806.1"/>
    </source>
</evidence>
<dbReference type="InterPro" id="IPR029063">
    <property type="entry name" value="SAM-dependent_MTases_sf"/>
</dbReference>
<feature type="domain" description="Histidine-specific methyltransferase SAM-dependent" evidence="3">
    <location>
        <begin position="27"/>
        <end position="325"/>
    </location>
</feature>
<name>A0ABU1GS14_9GAMM</name>
<evidence type="ECO:0000259" key="3">
    <source>
        <dbReference type="Pfam" id="PF10017"/>
    </source>
</evidence>
<dbReference type="RefSeq" id="WP_251592897.1">
    <property type="nucleotide sequence ID" value="NZ_JAMLJI010000002.1"/>
</dbReference>
<dbReference type="SUPFAM" id="SSF53335">
    <property type="entry name" value="S-adenosyl-L-methionine-dependent methyltransferases"/>
    <property type="match status" value="1"/>
</dbReference>
<dbReference type="InterPro" id="IPR035094">
    <property type="entry name" value="EgtD"/>
</dbReference>
<dbReference type="NCBIfam" id="TIGR03438">
    <property type="entry name" value="egtD_ergothio"/>
    <property type="match status" value="1"/>
</dbReference>
<dbReference type="EMBL" id="JARWAO010000001">
    <property type="protein sequence ID" value="MDR5894806.1"/>
    <property type="molecule type" value="Genomic_DNA"/>
</dbReference>
<keyword evidence="1 4" id="KW-0489">Methyltransferase</keyword>
<keyword evidence="5" id="KW-1185">Reference proteome</keyword>
<protein>
    <submittedName>
        <fullName evidence="4">L-histidine N(Alpha)-methyltransferase</fullName>
        <ecNumber evidence="4">2.1.1.44</ecNumber>
    </submittedName>
</protein>
<comment type="caution">
    <text evidence="4">The sequence shown here is derived from an EMBL/GenBank/DDBJ whole genome shotgun (WGS) entry which is preliminary data.</text>
</comment>
<gene>
    <name evidence="4" type="primary">egtD</name>
    <name evidence="4" type="ORF">QC825_01800</name>
</gene>
<dbReference type="Pfam" id="PF10017">
    <property type="entry name" value="Methyltransf_33"/>
    <property type="match status" value="1"/>
</dbReference>
<evidence type="ECO:0000256" key="1">
    <source>
        <dbReference type="ARBA" id="ARBA00022603"/>
    </source>
</evidence>
<dbReference type="GO" id="GO:0032259">
    <property type="term" value="P:methylation"/>
    <property type="evidence" value="ECO:0007669"/>
    <property type="project" value="UniProtKB-KW"/>
</dbReference>
<dbReference type="InterPro" id="IPR019257">
    <property type="entry name" value="MeTrfase_dom"/>
</dbReference>
<dbReference type="PANTHER" id="PTHR43397:SF1">
    <property type="entry name" value="ERGOTHIONEINE BIOSYNTHESIS PROTEIN 1"/>
    <property type="match status" value="1"/>
</dbReference>
<sequence>MSEAPMTSAVCFHDQHYTLDIGQDFLDDAIAGLLDSPKWASPKYFYDYRGSQLFDAICNQPEYYLTRAEEQVLADRAGDIAEVIGENATLIELGSGASRKVRTLLEAVKPRHYLGVDISRDFLIQSTERLAADYPWLDVHAAWADFTSPMHLPSGLDAGGRPVVFFPGSSIGNFTPALARMLLSNLANMLPPGGGLLIGVDRMKDREVLEQAYNDAAGVTAAFNRNLLTRYEIELGSDIDPDQFEHRAFLNEAEQRIEMHLVSRKAQTVALGGLRIPFDAGESIHTENSYKYSDEDFKTLAAHAGFESRALWHDPDRLFSVHYFERGSTLEFLPESLIPG</sequence>
<accession>A0ABU1GS14</accession>
<dbReference type="Proteomes" id="UP001269375">
    <property type="component" value="Unassembled WGS sequence"/>
</dbReference>
<dbReference type="GO" id="GO:0052706">
    <property type="term" value="F:L-histidine N(alpha)-methyltransferase activity"/>
    <property type="evidence" value="ECO:0007669"/>
    <property type="project" value="UniProtKB-EC"/>
</dbReference>
<dbReference type="Gene3D" id="3.40.50.150">
    <property type="entry name" value="Vaccinia Virus protein VP39"/>
    <property type="match status" value="1"/>
</dbReference>
<dbReference type="InterPro" id="IPR017804">
    <property type="entry name" value="MeTrfase_EgtD-like"/>
</dbReference>
<proteinExistence type="predicted"/>